<evidence type="ECO:0000313" key="4">
    <source>
        <dbReference type="Proteomes" id="UP000011087"/>
    </source>
</evidence>
<dbReference type="InterPro" id="IPR013761">
    <property type="entry name" value="SAM/pointed_sf"/>
</dbReference>
<dbReference type="HOGENOM" id="CLU_1520641_0_0_1"/>
<organism evidence="2">
    <name type="scientific">Guillardia theta (strain CCMP2712)</name>
    <name type="common">Cryptophyte</name>
    <dbReference type="NCBI Taxonomy" id="905079"/>
    <lineage>
        <taxon>Eukaryota</taxon>
        <taxon>Cryptophyceae</taxon>
        <taxon>Pyrenomonadales</taxon>
        <taxon>Geminigeraceae</taxon>
        <taxon>Guillardia</taxon>
    </lineage>
</organism>
<protein>
    <recommendedName>
        <fullName evidence="1">SAM domain-containing protein</fullName>
    </recommendedName>
</protein>
<proteinExistence type="predicted"/>
<reference evidence="3" key="3">
    <citation type="submission" date="2015-06" db="UniProtKB">
        <authorList>
            <consortium name="EnsemblProtists"/>
        </authorList>
    </citation>
    <scope>IDENTIFICATION</scope>
</reference>
<dbReference type="Pfam" id="PF00536">
    <property type="entry name" value="SAM_1"/>
    <property type="match status" value="1"/>
</dbReference>
<dbReference type="AlphaFoldDB" id="L1IIP4"/>
<dbReference type="PROSITE" id="PS50105">
    <property type="entry name" value="SAM_DOMAIN"/>
    <property type="match status" value="1"/>
</dbReference>
<dbReference type="Gene3D" id="1.10.150.50">
    <property type="entry name" value="Transcription Factor, Ets-1"/>
    <property type="match status" value="1"/>
</dbReference>
<dbReference type="CDD" id="cd09487">
    <property type="entry name" value="SAM_superfamily"/>
    <property type="match status" value="1"/>
</dbReference>
<dbReference type="SUPFAM" id="SSF47769">
    <property type="entry name" value="SAM/Pointed domain"/>
    <property type="match status" value="1"/>
</dbReference>
<dbReference type="EnsemblProtists" id="EKX36106">
    <property type="protein sequence ID" value="EKX36106"/>
    <property type="gene ID" value="GUITHDRAFT_155329"/>
</dbReference>
<evidence type="ECO:0000313" key="3">
    <source>
        <dbReference type="EnsemblProtists" id="EKX36106"/>
    </source>
</evidence>
<evidence type="ECO:0000259" key="1">
    <source>
        <dbReference type="PROSITE" id="PS50105"/>
    </source>
</evidence>
<dbReference type="KEGG" id="gtt:GUITHDRAFT_155329"/>
<dbReference type="OrthoDB" id="6338611at2759"/>
<reference evidence="2 4" key="1">
    <citation type="journal article" date="2012" name="Nature">
        <title>Algal genomes reveal evolutionary mosaicism and the fate of nucleomorphs.</title>
        <authorList>
            <consortium name="DOE Joint Genome Institute"/>
            <person name="Curtis B.A."/>
            <person name="Tanifuji G."/>
            <person name="Burki F."/>
            <person name="Gruber A."/>
            <person name="Irimia M."/>
            <person name="Maruyama S."/>
            <person name="Arias M.C."/>
            <person name="Ball S.G."/>
            <person name="Gile G.H."/>
            <person name="Hirakawa Y."/>
            <person name="Hopkins J.F."/>
            <person name="Kuo A."/>
            <person name="Rensing S.A."/>
            <person name="Schmutz J."/>
            <person name="Symeonidi A."/>
            <person name="Elias M."/>
            <person name="Eveleigh R.J."/>
            <person name="Herman E.K."/>
            <person name="Klute M.J."/>
            <person name="Nakayama T."/>
            <person name="Obornik M."/>
            <person name="Reyes-Prieto A."/>
            <person name="Armbrust E.V."/>
            <person name="Aves S.J."/>
            <person name="Beiko R.G."/>
            <person name="Coutinho P."/>
            <person name="Dacks J.B."/>
            <person name="Durnford D.G."/>
            <person name="Fast N.M."/>
            <person name="Green B.R."/>
            <person name="Grisdale C.J."/>
            <person name="Hempel F."/>
            <person name="Henrissat B."/>
            <person name="Hoppner M.P."/>
            <person name="Ishida K."/>
            <person name="Kim E."/>
            <person name="Koreny L."/>
            <person name="Kroth P.G."/>
            <person name="Liu Y."/>
            <person name="Malik S.B."/>
            <person name="Maier U.G."/>
            <person name="McRose D."/>
            <person name="Mock T."/>
            <person name="Neilson J.A."/>
            <person name="Onodera N.T."/>
            <person name="Poole A.M."/>
            <person name="Pritham E.J."/>
            <person name="Richards T.A."/>
            <person name="Rocap G."/>
            <person name="Roy S.W."/>
            <person name="Sarai C."/>
            <person name="Schaack S."/>
            <person name="Shirato S."/>
            <person name="Slamovits C.H."/>
            <person name="Spencer D.F."/>
            <person name="Suzuki S."/>
            <person name="Worden A.Z."/>
            <person name="Zauner S."/>
            <person name="Barry K."/>
            <person name="Bell C."/>
            <person name="Bharti A.K."/>
            <person name="Crow J.A."/>
            <person name="Grimwood J."/>
            <person name="Kramer R."/>
            <person name="Lindquist E."/>
            <person name="Lucas S."/>
            <person name="Salamov A."/>
            <person name="McFadden G.I."/>
            <person name="Lane C.E."/>
            <person name="Keeling P.J."/>
            <person name="Gray M.W."/>
            <person name="Grigoriev I.V."/>
            <person name="Archibald J.M."/>
        </authorList>
    </citation>
    <scope>NUCLEOTIDE SEQUENCE</scope>
    <source>
        <strain evidence="2 4">CCMP2712</strain>
    </source>
</reference>
<dbReference type="RefSeq" id="XP_005823086.1">
    <property type="nucleotide sequence ID" value="XM_005823029.1"/>
</dbReference>
<sequence length="177" mass="19700">MTLDTFPLDGKGNSLLHIASKSCSSMQIVKYLIRHFKMDPAWRNFEGASSVDLAIQSLEEAKLGASPPQRVSELQALVEHLEKEHEALAGDLVTVTLPGQAEEGQVRVYSKKMVKFFERIGLTSMAISYAQKLAENDVDMEGLGLVTDVQLKELGINKIGVRNKILQGIRDWKKYPD</sequence>
<keyword evidence="4" id="KW-1185">Reference proteome</keyword>
<dbReference type="Proteomes" id="UP000011087">
    <property type="component" value="Unassembled WGS sequence"/>
</dbReference>
<name>L1IIP4_GUITC</name>
<dbReference type="EMBL" id="JH993079">
    <property type="protein sequence ID" value="EKX36106.1"/>
    <property type="molecule type" value="Genomic_DNA"/>
</dbReference>
<accession>L1IIP4</accession>
<feature type="domain" description="SAM" evidence="1">
    <location>
        <begin position="108"/>
        <end position="175"/>
    </location>
</feature>
<evidence type="ECO:0000313" key="2">
    <source>
        <dbReference type="EMBL" id="EKX36106.1"/>
    </source>
</evidence>
<dbReference type="PaxDb" id="55529-EKX36106"/>
<reference evidence="4" key="2">
    <citation type="submission" date="2012-11" db="EMBL/GenBank/DDBJ databases">
        <authorList>
            <person name="Kuo A."/>
            <person name="Curtis B.A."/>
            <person name="Tanifuji G."/>
            <person name="Burki F."/>
            <person name="Gruber A."/>
            <person name="Irimia M."/>
            <person name="Maruyama S."/>
            <person name="Arias M.C."/>
            <person name="Ball S.G."/>
            <person name="Gile G.H."/>
            <person name="Hirakawa Y."/>
            <person name="Hopkins J.F."/>
            <person name="Rensing S.A."/>
            <person name="Schmutz J."/>
            <person name="Symeonidi A."/>
            <person name="Elias M."/>
            <person name="Eveleigh R.J."/>
            <person name="Herman E.K."/>
            <person name="Klute M.J."/>
            <person name="Nakayama T."/>
            <person name="Obornik M."/>
            <person name="Reyes-Prieto A."/>
            <person name="Armbrust E.V."/>
            <person name="Aves S.J."/>
            <person name="Beiko R.G."/>
            <person name="Coutinho P."/>
            <person name="Dacks J.B."/>
            <person name="Durnford D.G."/>
            <person name="Fast N.M."/>
            <person name="Green B.R."/>
            <person name="Grisdale C."/>
            <person name="Hempe F."/>
            <person name="Henrissat B."/>
            <person name="Hoppner M.P."/>
            <person name="Ishida K.-I."/>
            <person name="Kim E."/>
            <person name="Koreny L."/>
            <person name="Kroth P.G."/>
            <person name="Liu Y."/>
            <person name="Malik S.-B."/>
            <person name="Maier U.G."/>
            <person name="McRose D."/>
            <person name="Mock T."/>
            <person name="Neilson J.A."/>
            <person name="Onodera N.T."/>
            <person name="Poole A.M."/>
            <person name="Pritham E.J."/>
            <person name="Richards T.A."/>
            <person name="Rocap G."/>
            <person name="Roy S.W."/>
            <person name="Sarai C."/>
            <person name="Schaack S."/>
            <person name="Shirato S."/>
            <person name="Slamovits C.H."/>
            <person name="Spencer D.F."/>
            <person name="Suzuki S."/>
            <person name="Worden A.Z."/>
            <person name="Zauner S."/>
            <person name="Barry K."/>
            <person name="Bell C."/>
            <person name="Bharti A.K."/>
            <person name="Crow J.A."/>
            <person name="Grimwood J."/>
            <person name="Kramer R."/>
            <person name="Lindquist E."/>
            <person name="Lucas S."/>
            <person name="Salamov A."/>
            <person name="McFadden G.I."/>
            <person name="Lane C.E."/>
            <person name="Keeling P.J."/>
            <person name="Gray M.W."/>
            <person name="Grigoriev I.V."/>
            <person name="Archibald J.M."/>
        </authorList>
    </citation>
    <scope>NUCLEOTIDE SEQUENCE</scope>
    <source>
        <strain evidence="4">CCMP2712</strain>
    </source>
</reference>
<dbReference type="GeneID" id="17292801"/>
<dbReference type="InterPro" id="IPR001660">
    <property type="entry name" value="SAM"/>
</dbReference>
<gene>
    <name evidence="2" type="ORF">GUITHDRAFT_155329</name>
</gene>